<comment type="caution">
    <text evidence="1">The sequence shown here is derived from an EMBL/GenBank/DDBJ whole genome shotgun (WGS) entry which is preliminary data.</text>
</comment>
<keyword evidence="2" id="KW-1185">Reference proteome</keyword>
<accession>A0A5C6ANC6</accession>
<gene>
    <name evidence="1" type="ORF">Pla52n_42910</name>
</gene>
<organism evidence="1 2">
    <name type="scientific">Stieleria varia</name>
    <dbReference type="NCBI Taxonomy" id="2528005"/>
    <lineage>
        <taxon>Bacteria</taxon>
        <taxon>Pseudomonadati</taxon>
        <taxon>Planctomycetota</taxon>
        <taxon>Planctomycetia</taxon>
        <taxon>Pirellulales</taxon>
        <taxon>Pirellulaceae</taxon>
        <taxon>Stieleria</taxon>
    </lineage>
</organism>
<reference evidence="1 2" key="1">
    <citation type="submission" date="2019-02" db="EMBL/GenBank/DDBJ databases">
        <title>Deep-cultivation of Planctomycetes and their phenomic and genomic characterization uncovers novel biology.</title>
        <authorList>
            <person name="Wiegand S."/>
            <person name="Jogler M."/>
            <person name="Boedeker C."/>
            <person name="Pinto D."/>
            <person name="Vollmers J."/>
            <person name="Rivas-Marin E."/>
            <person name="Kohn T."/>
            <person name="Peeters S.H."/>
            <person name="Heuer A."/>
            <person name="Rast P."/>
            <person name="Oberbeckmann S."/>
            <person name="Bunk B."/>
            <person name="Jeske O."/>
            <person name="Meyerdierks A."/>
            <person name="Storesund J.E."/>
            <person name="Kallscheuer N."/>
            <person name="Luecker S."/>
            <person name="Lage O.M."/>
            <person name="Pohl T."/>
            <person name="Merkel B.J."/>
            <person name="Hornburger P."/>
            <person name="Mueller R.-W."/>
            <person name="Bruemmer F."/>
            <person name="Labrenz M."/>
            <person name="Spormann A.M."/>
            <person name="Op Den Camp H."/>
            <person name="Overmann J."/>
            <person name="Amann R."/>
            <person name="Jetten M.S.M."/>
            <person name="Mascher T."/>
            <person name="Medema M.H."/>
            <person name="Devos D.P."/>
            <person name="Kaster A.-K."/>
            <person name="Ovreas L."/>
            <person name="Rohde M."/>
            <person name="Galperin M.Y."/>
            <person name="Jogler C."/>
        </authorList>
    </citation>
    <scope>NUCLEOTIDE SEQUENCE [LARGE SCALE GENOMIC DNA]</scope>
    <source>
        <strain evidence="1 2">Pla52n</strain>
    </source>
</reference>
<evidence type="ECO:0008006" key="3">
    <source>
        <dbReference type="Google" id="ProtNLM"/>
    </source>
</evidence>
<name>A0A5C6ANC6_9BACT</name>
<dbReference type="Proteomes" id="UP000320176">
    <property type="component" value="Unassembled WGS sequence"/>
</dbReference>
<dbReference type="EMBL" id="SJPN01000005">
    <property type="protein sequence ID" value="TWU00921.1"/>
    <property type="molecule type" value="Genomic_DNA"/>
</dbReference>
<sequence length="325" mass="35044">MSDSESSGDLDREVDASMRMFLKSQVGPAAELTPIKPSRVMLVLDGSTQDAGGIAAAQFLREAFNVETLVLDAREVPEGESPDPETTEDSSELCASVAAQISGARPIRVEPGQSFEMILAALQQHSVDLVVVPCPFGRSFDNVGVDSAGTTIDVLLARCDRNMLVIRDPQQSLSECVRDVSVVVGAECDAETRAAAIAFGLASEHATVSLNLVIEKEQYENIRSILEALSPEAKFDERQFSDALTKTHQALHGAMAKTATATGRTYALRPLAGEVAPPNPLSETNRMLLVLPLEVDDRFNQGFVHDRIRRSPHPVLVVPSHVEST</sequence>
<evidence type="ECO:0000313" key="1">
    <source>
        <dbReference type="EMBL" id="TWU00921.1"/>
    </source>
</evidence>
<dbReference type="Gene3D" id="3.40.50.12370">
    <property type="match status" value="1"/>
</dbReference>
<protein>
    <recommendedName>
        <fullName evidence="3">Universal stress protein family protein</fullName>
    </recommendedName>
</protein>
<proteinExistence type="predicted"/>
<dbReference type="AlphaFoldDB" id="A0A5C6ANC6"/>
<evidence type="ECO:0000313" key="2">
    <source>
        <dbReference type="Proteomes" id="UP000320176"/>
    </source>
</evidence>
<dbReference type="RefSeq" id="WP_231742149.1">
    <property type="nucleotide sequence ID" value="NZ_CP151726.1"/>
</dbReference>